<dbReference type="AlphaFoldDB" id="J0DDE1"/>
<evidence type="ECO:0000313" key="4">
    <source>
        <dbReference type="Proteomes" id="UP000006514"/>
    </source>
</evidence>
<dbReference type="KEGG" id="adl:AURDEDRAFT_169571"/>
<keyword evidence="4" id="KW-1185">Reference proteome</keyword>
<evidence type="ECO:0000313" key="3">
    <source>
        <dbReference type="EMBL" id="EJD41409.1"/>
    </source>
</evidence>
<proteinExistence type="predicted"/>
<feature type="transmembrane region" description="Helical" evidence="2">
    <location>
        <begin position="79"/>
        <end position="102"/>
    </location>
</feature>
<feature type="compositionally biased region" description="Low complexity" evidence="1">
    <location>
        <begin position="7"/>
        <end position="43"/>
    </location>
</feature>
<evidence type="ECO:0000256" key="1">
    <source>
        <dbReference type="SAM" id="MobiDB-lite"/>
    </source>
</evidence>
<keyword evidence="2" id="KW-1133">Transmembrane helix</keyword>
<sequence length="250" mass="26569">MTLGAVSTSSTSQSTTSTDTPIPSPLPSSIASSNSTSTTRAPLPTTPPPQLHSSTSNRPDPASPQQTSDRSHSEQLARVVAPSIILPTVLFAALGVIIVVLLRRRRAQRRNLRNSASFLPPDGFGSASHHGSNHSVSIAPGAENRYDVVAQDEPGSPPPPARDSVSQSEVPWTPSQMSSHPFATYSPIEPDHDAPFELQWIPAVQTQALGRRPSASNRRTMRLMRAVADHEAQRASVVDADAAPPPVPPK</sequence>
<reference evidence="4" key="1">
    <citation type="journal article" date="2012" name="Science">
        <title>The Paleozoic origin of enzymatic lignin decomposition reconstructed from 31 fungal genomes.</title>
        <authorList>
            <person name="Floudas D."/>
            <person name="Binder M."/>
            <person name="Riley R."/>
            <person name="Barry K."/>
            <person name="Blanchette R.A."/>
            <person name="Henrissat B."/>
            <person name="Martinez A.T."/>
            <person name="Otillar R."/>
            <person name="Spatafora J.W."/>
            <person name="Yadav J.S."/>
            <person name="Aerts A."/>
            <person name="Benoit I."/>
            <person name="Boyd A."/>
            <person name="Carlson A."/>
            <person name="Copeland A."/>
            <person name="Coutinho P.M."/>
            <person name="de Vries R.P."/>
            <person name="Ferreira P."/>
            <person name="Findley K."/>
            <person name="Foster B."/>
            <person name="Gaskell J."/>
            <person name="Glotzer D."/>
            <person name="Gorecki P."/>
            <person name="Heitman J."/>
            <person name="Hesse C."/>
            <person name="Hori C."/>
            <person name="Igarashi K."/>
            <person name="Jurgens J.A."/>
            <person name="Kallen N."/>
            <person name="Kersten P."/>
            <person name="Kohler A."/>
            <person name="Kuees U."/>
            <person name="Kumar T.K.A."/>
            <person name="Kuo A."/>
            <person name="LaButti K."/>
            <person name="Larrondo L.F."/>
            <person name="Lindquist E."/>
            <person name="Ling A."/>
            <person name="Lombard V."/>
            <person name="Lucas S."/>
            <person name="Lundell T."/>
            <person name="Martin R."/>
            <person name="McLaughlin D.J."/>
            <person name="Morgenstern I."/>
            <person name="Morin E."/>
            <person name="Murat C."/>
            <person name="Nagy L.G."/>
            <person name="Nolan M."/>
            <person name="Ohm R.A."/>
            <person name="Patyshakuliyeva A."/>
            <person name="Rokas A."/>
            <person name="Ruiz-Duenas F.J."/>
            <person name="Sabat G."/>
            <person name="Salamov A."/>
            <person name="Samejima M."/>
            <person name="Schmutz J."/>
            <person name="Slot J.C."/>
            <person name="St John F."/>
            <person name="Stenlid J."/>
            <person name="Sun H."/>
            <person name="Sun S."/>
            <person name="Syed K."/>
            <person name="Tsang A."/>
            <person name="Wiebenga A."/>
            <person name="Young D."/>
            <person name="Pisabarro A."/>
            <person name="Eastwood D.C."/>
            <person name="Martin F."/>
            <person name="Cullen D."/>
            <person name="Grigoriev I.V."/>
            <person name="Hibbett D.S."/>
        </authorList>
    </citation>
    <scope>NUCLEOTIDE SEQUENCE [LARGE SCALE GENOMIC DNA]</scope>
    <source>
        <strain evidence="4">TFB10046</strain>
    </source>
</reference>
<keyword evidence="2" id="KW-0812">Transmembrane</keyword>
<feature type="region of interest" description="Disordered" evidence="1">
    <location>
        <begin position="115"/>
        <end position="189"/>
    </location>
</feature>
<protein>
    <submittedName>
        <fullName evidence="3">Uncharacterized protein</fullName>
    </submittedName>
</protein>
<name>J0DDE1_AURST</name>
<accession>J0DDE1</accession>
<evidence type="ECO:0000256" key="2">
    <source>
        <dbReference type="SAM" id="Phobius"/>
    </source>
</evidence>
<feature type="compositionally biased region" description="Polar residues" evidence="1">
    <location>
        <begin position="164"/>
        <end position="181"/>
    </location>
</feature>
<dbReference type="Proteomes" id="UP000006514">
    <property type="component" value="Unassembled WGS sequence"/>
</dbReference>
<dbReference type="EMBL" id="JH687793">
    <property type="protein sequence ID" value="EJD41409.1"/>
    <property type="molecule type" value="Genomic_DNA"/>
</dbReference>
<organism evidence="3 4">
    <name type="scientific">Auricularia subglabra (strain TFB-10046 / SS5)</name>
    <name type="common">White-rot fungus</name>
    <name type="synonym">Auricularia delicata (strain TFB10046)</name>
    <dbReference type="NCBI Taxonomy" id="717982"/>
    <lineage>
        <taxon>Eukaryota</taxon>
        <taxon>Fungi</taxon>
        <taxon>Dikarya</taxon>
        <taxon>Basidiomycota</taxon>
        <taxon>Agaricomycotina</taxon>
        <taxon>Agaricomycetes</taxon>
        <taxon>Auriculariales</taxon>
        <taxon>Auriculariaceae</taxon>
        <taxon>Auricularia</taxon>
    </lineage>
</organism>
<feature type="region of interest" description="Disordered" evidence="1">
    <location>
        <begin position="1"/>
        <end position="74"/>
    </location>
</feature>
<gene>
    <name evidence="3" type="ORF">AURDEDRAFT_169571</name>
</gene>
<dbReference type="OrthoDB" id="10665501at2759"/>
<dbReference type="InParanoid" id="J0DDE1"/>
<keyword evidence="2" id="KW-0472">Membrane</keyword>